<dbReference type="CDD" id="cd06186">
    <property type="entry name" value="NOX_Duox_like_FAD_NADP"/>
    <property type="match status" value="1"/>
</dbReference>
<dbReference type="GO" id="GO:0043020">
    <property type="term" value="C:NADPH oxidase complex"/>
    <property type="evidence" value="ECO:0007669"/>
    <property type="project" value="TreeGrafter"/>
</dbReference>
<accession>A0A1B6JQ01</accession>
<evidence type="ECO:0000259" key="2">
    <source>
        <dbReference type="Pfam" id="PF08022"/>
    </source>
</evidence>
<dbReference type="GO" id="GO:0042554">
    <property type="term" value="P:superoxide anion generation"/>
    <property type="evidence" value="ECO:0007669"/>
    <property type="project" value="TreeGrafter"/>
</dbReference>
<dbReference type="SUPFAM" id="SSF52343">
    <property type="entry name" value="Ferredoxin reductase-like, C-terminal NADP-linked domain"/>
    <property type="match status" value="1"/>
</dbReference>
<dbReference type="GO" id="GO:0006952">
    <property type="term" value="P:defense response"/>
    <property type="evidence" value="ECO:0007669"/>
    <property type="project" value="TreeGrafter"/>
</dbReference>
<protein>
    <submittedName>
        <fullName evidence="4">Uncharacterized protein</fullName>
    </submittedName>
</protein>
<organism evidence="4">
    <name type="scientific">Homalodisca liturata</name>
    <dbReference type="NCBI Taxonomy" id="320908"/>
    <lineage>
        <taxon>Eukaryota</taxon>
        <taxon>Metazoa</taxon>
        <taxon>Ecdysozoa</taxon>
        <taxon>Arthropoda</taxon>
        <taxon>Hexapoda</taxon>
        <taxon>Insecta</taxon>
        <taxon>Pterygota</taxon>
        <taxon>Neoptera</taxon>
        <taxon>Paraneoptera</taxon>
        <taxon>Hemiptera</taxon>
        <taxon>Auchenorrhyncha</taxon>
        <taxon>Membracoidea</taxon>
        <taxon>Cicadellidae</taxon>
        <taxon>Cicadellinae</taxon>
        <taxon>Proconiini</taxon>
        <taxon>Homalodisca</taxon>
    </lineage>
</organism>
<reference evidence="4" key="1">
    <citation type="submission" date="2015-11" db="EMBL/GenBank/DDBJ databases">
        <title>De novo transcriptome assembly of four potential Pierce s Disease insect vectors from Arizona vineyards.</title>
        <authorList>
            <person name="Tassone E.E."/>
        </authorList>
    </citation>
    <scope>NUCLEOTIDE SEQUENCE</scope>
</reference>
<dbReference type="InterPro" id="IPR039261">
    <property type="entry name" value="FNR_nucleotide-bd"/>
</dbReference>
<gene>
    <name evidence="4" type="ORF">g.20639</name>
</gene>
<sequence length="150" mass="17061">SVSSTSSHTFITVLIRRRGDWTKAVSRLFFNTGNDRITAQLKSPLPLLVDGPYCSPLENILKERLVVCVAAGIGITPFISALDHLYKGDSVRWPKPCRLHLVWVVRTKDQLTWAADLITAVHHKFWYANQPDRFDVALFVTRHVSNNIHQ</sequence>
<feature type="non-terminal residue" evidence="4">
    <location>
        <position position="150"/>
    </location>
</feature>
<name>A0A1B6JQ01_9HEMI</name>
<dbReference type="AlphaFoldDB" id="A0A1B6JQ01"/>
<dbReference type="InterPro" id="IPR013112">
    <property type="entry name" value="FAD-bd_8"/>
</dbReference>
<feature type="domain" description="FAD-binding 8" evidence="2">
    <location>
        <begin position="1"/>
        <end position="56"/>
    </location>
</feature>
<dbReference type="PANTHER" id="PTHR11972">
    <property type="entry name" value="NADPH OXIDASE"/>
    <property type="match status" value="1"/>
</dbReference>
<dbReference type="InterPro" id="IPR050369">
    <property type="entry name" value="RBOH/FRE"/>
</dbReference>
<evidence type="ECO:0000256" key="1">
    <source>
        <dbReference type="ARBA" id="ARBA00023002"/>
    </source>
</evidence>
<dbReference type="PANTHER" id="PTHR11972:SF153">
    <property type="entry name" value="SUPEROXIDE-GENERATING NADPH OXIDASE HEAVY CHAIN SUBUNIT A"/>
    <property type="match status" value="1"/>
</dbReference>
<dbReference type="GO" id="GO:0016175">
    <property type="term" value="F:superoxide-generating NAD(P)H oxidase activity"/>
    <property type="evidence" value="ECO:0007669"/>
    <property type="project" value="TreeGrafter"/>
</dbReference>
<proteinExistence type="predicted"/>
<dbReference type="Gene3D" id="3.40.50.80">
    <property type="entry name" value="Nucleotide-binding domain of ferredoxin-NADP reductase (FNR) module"/>
    <property type="match status" value="1"/>
</dbReference>
<dbReference type="Pfam" id="PF08030">
    <property type="entry name" value="NAD_binding_6"/>
    <property type="match status" value="1"/>
</dbReference>
<evidence type="ECO:0000313" key="4">
    <source>
        <dbReference type="EMBL" id="JAT01228.1"/>
    </source>
</evidence>
<dbReference type="EMBL" id="GECU01006479">
    <property type="protein sequence ID" value="JAT01228.1"/>
    <property type="molecule type" value="Transcribed_RNA"/>
</dbReference>
<dbReference type="Pfam" id="PF08022">
    <property type="entry name" value="FAD_binding_8"/>
    <property type="match status" value="1"/>
</dbReference>
<keyword evidence="1" id="KW-0560">Oxidoreductase</keyword>
<feature type="domain" description="Ferric reductase NAD binding" evidence="3">
    <location>
        <begin position="66"/>
        <end position="142"/>
    </location>
</feature>
<evidence type="ECO:0000259" key="3">
    <source>
        <dbReference type="Pfam" id="PF08030"/>
    </source>
</evidence>
<feature type="non-terminal residue" evidence="4">
    <location>
        <position position="1"/>
    </location>
</feature>
<dbReference type="InterPro" id="IPR013121">
    <property type="entry name" value="Fe_red_NAD-bd_6"/>
</dbReference>